<dbReference type="PROSITE" id="PS50023">
    <property type="entry name" value="LIM_DOMAIN_2"/>
    <property type="match status" value="1"/>
</dbReference>
<proteinExistence type="predicted"/>
<dbReference type="STRING" id="9402.L5JS36"/>
<dbReference type="GO" id="GO:0046872">
    <property type="term" value="F:metal ion binding"/>
    <property type="evidence" value="ECO:0007669"/>
    <property type="project" value="UniProtKB-KW"/>
</dbReference>
<dbReference type="PANTHER" id="PTHR24207:SF1">
    <property type="entry name" value="FILAMIN-BINDING LIM PROTEIN 1"/>
    <property type="match status" value="1"/>
</dbReference>
<dbReference type="EMBL" id="KB031150">
    <property type="protein sequence ID" value="ELK01747.1"/>
    <property type="molecule type" value="Genomic_DNA"/>
</dbReference>
<keyword evidence="3 5" id="KW-0862">Zinc</keyword>
<feature type="domain" description="LIM zinc-binding" evidence="6">
    <location>
        <begin position="75"/>
        <end position="144"/>
    </location>
</feature>
<dbReference type="GO" id="GO:0031005">
    <property type="term" value="F:filamin binding"/>
    <property type="evidence" value="ECO:0007669"/>
    <property type="project" value="TreeGrafter"/>
</dbReference>
<dbReference type="Gene3D" id="2.10.110.10">
    <property type="entry name" value="Cysteine Rich Protein"/>
    <property type="match status" value="1"/>
</dbReference>
<dbReference type="PANTHER" id="PTHR24207">
    <property type="entry name" value="ZYX102 PROTEIN"/>
    <property type="match status" value="1"/>
</dbReference>
<accession>L5JS36</accession>
<name>L5JS36_PTEAL</name>
<evidence type="ECO:0000256" key="3">
    <source>
        <dbReference type="ARBA" id="ARBA00022833"/>
    </source>
</evidence>
<evidence type="ECO:0000313" key="7">
    <source>
        <dbReference type="EMBL" id="ELK01747.1"/>
    </source>
</evidence>
<organism evidence="7 8">
    <name type="scientific">Pteropus alecto</name>
    <name type="common">Black flying fox</name>
    <dbReference type="NCBI Taxonomy" id="9402"/>
    <lineage>
        <taxon>Eukaryota</taxon>
        <taxon>Metazoa</taxon>
        <taxon>Chordata</taxon>
        <taxon>Craniata</taxon>
        <taxon>Vertebrata</taxon>
        <taxon>Euteleostomi</taxon>
        <taxon>Mammalia</taxon>
        <taxon>Eutheria</taxon>
        <taxon>Laurasiatheria</taxon>
        <taxon>Chiroptera</taxon>
        <taxon>Yinpterochiroptera</taxon>
        <taxon>Pteropodoidea</taxon>
        <taxon>Pteropodidae</taxon>
        <taxon>Pteropodinae</taxon>
        <taxon>Pteropus</taxon>
    </lineage>
</organism>
<keyword evidence="1 5" id="KW-0479">Metal-binding</keyword>
<dbReference type="SMART" id="SM00132">
    <property type="entry name" value="LIM"/>
    <property type="match status" value="1"/>
</dbReference>
<dbReference type="InterPro" id="IPR001781">
    <property type="entry name" value="Znf_LIM"/>
</dbReference>
<protein>
    <submittedName>
        <fullName evidence="7">Filamin-binding LIM protein 1</fullName>
    </submittedName>
</protein>
<dbReference type="GO" id="GO:0098609">
    <property type="term" value="P:cell-cell adhesion"/>
    <property type="evidence" value="ECO:0007669"/>
    <property type="project" value="TreeGrafter"/>
</dbReference>
<evidence type="ECO:0000256" key="2">
    <source>
        <dbReference type="ARBA" id="ARBA00022737"/>
    </source>
</evidence>
<evidence type="ECO:0000256" key="4">
    <source>
        <dbReference type="ARBA" id="ARBA00023038"/>
    </source>
</evidence>
<dbReference type="Proteomes" id="UP000010552">
    <property type="component" value="Unassembled WGS sequence"/>
</dbReference>
<evidence type="ECO:0000259" key="6">
    <source>
        <dbReference type="PROSITE" id="PS50023"/>
    </source>
</evidence>
<keyword evidence="8" id="KW-1185">Reference proteome</keyword>
<keyword evidence="4 5" id="KW-0440">LIM domain</keyword>
<dbReference type="GO" id="GO:0005925">
    <property type="term" value="C:focal adhesion"/>
    <property type="evidence" value="ECO:0007669"/>
    <property type="project" value="TreeGrafter"/>
</dbReference>
<evidence type="ECO:0000256" key="5">
    <source>
        <dbReference type="PROSITE-ProRule" id="PRU00125"/>
    </source>
</evidence>
<dbReference type="FunFam" id="2.10.110.10:FF:000086">
    <property type="entry name" value="Filamin binding LIM protein 1"/>
    <property type="match status" value="1"/>
</dbReference>
<dbReference type="AlphaFoldDB" id="L5JS36"/>
<gene>
    <name evidence="7" type="ORF">PAL_GLEAN10019818</name>
</gene>
<evidence type="ECO:0000313" key="8">
    <source>
        <dbReference type="Proteomes" id="UP000010552"/>
    </source>
</evidence>
<reference evidence="8" key="1">
    <citation type="journal article" date="2013" name="Science">
        <title>Comparative analysis of bat genomes provides insight into the evolution of flight and immunity.</title>
        <authorList>
            <person name="Zhang G."/>
            <person name="Cowled C."/>
            <person name="Shi Z."/>
            <person name="Huang Z."/>
            <person name="Bishop-Lilly K.A."/>
            <person name="Fang X."/>
            <person name="Wynne J.W."/>
            <person name="Xiong Z."/>
            <person name="Baker M.L."/>
            <person name="Zhao W."/>
            <person name="Tachedjian M."/>
            <person name="Zhu Y."/>
            <person name="Zhou P."/>
            <person name="Jiang X."/>
            <person name="Ng J."/>
            <person name="Yang L."/>
            <person name="Wu L."/>
            <person name="Xiao J."/>
            <person name="Feng Y."/>
            <person name="Chen Y."/>
            <person name="Sun X."/>
            <person name="Zhang Y."/>
            <person name="Marsh G.A."/>
            <person name="Crameri G."/>
            <person name="Broder C.C."/>
            <person name="Frey K.G."/>
            <person name="Wang L.F."/>
            <person name="Wang J."/>
        </authorList>
    </citation>
    <scope>NUCLEOTIDE SEQUENCE [LARGE SCALE GENOMIC DNA]</scope>
</reference>
<dbReference type="GO" id="GO:0001725">
    <property type="term" value="C:stress fiber"/>
    <property type="evidence" value="ECO:0007669"/>
    <property type="project" value="TreeGrafter"/>
</dbReference>
<keyword evidence="2" id="KW-0677">Repeat</keyword>
<sequence>MGGPSANPTTTTPWRSVASVVRWSGNTSSGPWAGFHPACFMSVICSHCIKKENLALDSQNEVYYLEDFCRKFVAPMCHICESPIIPQNGTDAFIIECMRRNLHENCYRCEDCRILLSVKPEDQGCSLLNKHLFCKPSHMKRSAPTELLRALWRLGALSLPVAPIRVPCLT</sequence>
<evidence type="ECO:0000256" key="1">
    <source>
        <dbReference type="ARBA" id="ARBA00022723"/>
    </source>
</evidence>
<dbReference type="InParanoid" id="L5JS36"/>